<comment type="caution">
    <text evidence="2">The sequence shown here is derived from an EMBL/GenBank/DDBJ whole genome shotgun (WGS) entry which is preliminary data.</text>
</comment>
<accession>A0ABW3VTW3</accession>
<dbReference type="InterPro" id="IPR050659">
    <property type="entry name" value="Peptidase_M24B"/>
</dbReference>
<dbReference type="Proteomes" id="UP001597182">
    <property type="component" value="Unassembled WGS sequence"/>
</dbReference>
<dbReference type="InterPro" id="IPR000994">
    <property type="entry name" value="Pept_M24"/>
</dbReference>
<gene>
    <name evidence="2" type="ORF">ACFQ34_31145</name>
</gene>
<evidence type="ECO:0000313" key="3">
    <source>
        <dbReference type="Proteomes" id="UP001597182"/>
    </source>
</evidence>
<dbReference type="InterPro" id="IPR036005">
    <property type="entry name" value="Creatinase/aminopeptidase-like"/>
</dbReference>
<dbReference type="InterPro" id="IPR029149">
    <property type="entry name" value="Creatin/AminoP/Spt16_N"/>
</dbReference>
<dbReference type="RefSeq" id="WP_103380242.1">
    <property type="nucleotide sequence ID" value="NZ_BAABKS010000005.1"/>
</dbReference>
<keyword evidence="3" id="KW-1185">Reference proteome</keyword>
<organism evidence="2 3">
    <name type="scientific">Pseudonocardia benzenivorans</name>
    <dbReference type="NCBI Taxonomy" id="228005"/>
    <lineage>
        <taxon>Bacteria</taxon>
        <taxon>Bacillati</taxon>
        <taxon>Actinomycetota</taxon>
        <taxon>Actinomycetes</taxon>
        <taxon>Pseudonocardiales</taxon>
        <taxon>Pseudonocardiaceae</taxon>
        <taxon>Pseudonocardia</taxon>
    </lineage>
</organism>
<name>A0ABW3VTW3_9PSEU</name>
<proteinExistence type="predicted"/>
<evidence type="ECO:0000313" key="2">
    <source>
        <dbReference type="EMBL" id="MFD1237764.1"/>
    </source>
</evidence>
<dbReference type="EMBL" id="JBHTMB010000309">
    <property type="protein sequence ID" value="MFD1237764.1"/>
    <property type="molecule type" value="Genomic_DNA"/>
</dbReference>
<dbReference type="SUPFAM" id="SSF55920">
    <property type="entry name" value="Creatinase/aminopeptidase"/>
    <property type="match status" value="1"/>
</dbReference>
<dbReference type="CDD" id="cd01066">
    <property type="entry name" value="APP_MetAP"/>
    <property type="match status" value="1"/>
</dbReference>
<dbReference type="Pfam" id="PF00557">
    <property type="entry name" value="Peptidase_M24"/>
    <property type="match status" value="1"/>
</dbReference>
<dbReference type="SUPFAM" id="SSF53092">
    <property type="entry name" value="Creatinase/prolidase N-terminal domain"/>
    <property type="match status" value="1"/>
</dbReference>
<protein>
    <submittedName>
        <fullName evidence="2">M24 family metallopeptidase</fullName>
    </submittedName>
</protein>
<reference evidence="3" key="1">
    <citation type="journal article" date="2019" name="Int. J. Syst. Evol. Microbiol.">
        <title>The Global Catalogue of Microorganisms (GCM) 10K type strain sequencing project: providing services to taxonomists for standard genome sequencing and annotation.</title>
        <authorList>
            <consortium name="The Broad Institute Genomics Platform"/>
            <consortium name="The Broad Institute Genome Sequencing Center for Infectious Disease"/>
            <person name="Wu L."/>
            <person name="Ma J."/>
        </authorList>
    </citation>
    <scope>NUCLEOTIDE SEQUENCE [LARGE SCALE GENOMIC DNA]</scope>
    <source>
        <strain evidence="3">CCUG 49018</strain>
    </source>
</reference>
<dbReference type="Gene3D" id="3.40.350.10">
    <property type="entry name" value="Creatinase/prolidase N-terminal domain"/>
    <property type="match status" value="1"/>
</dbReference>
<feature type="domain" description="Peptidase M24" evidence="1">
    <location>
        <begin position="201"/>
        <end position="408"/>
    </location>
</feature>
<dbReference type="PANTHER" id="PTHR46112:SF2">
    <property type="entry name" value="XAA-PRO AMINOPEPTIDASE P-RELATED"/>
    <property type="match status" value="1"/>
</dbReference>
<sequence length="427" mass="47121">MVAPDRLTNLPPAPPLPERLCDVDRVVAVLTERGLDGLVSYCRPNVFYFTSYGGKSTTAHHEDNPLGAFVFSRHAPDHPILIMPEFDLGTLLARPTWVDDVRPYANVMLPLAFPADAAGFSRFVPDTVLGTDWGKAALANYAPDFPHALQGAIRDLGLDRGRVGFDNPRVAGIVDTGTAEIVDAFSTAKYIRQVKTPAEIEIMRHSSRINEIALEQTLVEWEPGVTWQELNHRYNCNALAAGGWVHDGGAIIFSNPPDGNPAFYTDDGITDFVIDRGMNLMFDCHGSWRNYAWDGGKTWFVGGEPDAMQARVGKACSDALDAIRDAAEPGVSMSRLQQIGLDVMNRDLPRADTSTVFFHGLGLEHIDMEVVPGRTDWTLDAGMVLSAHIQYPGDVRERYFIEDIMHVRADGADRLFSWDNSPFEYGG</sequence>
<dbReference type="Gene3D" id="3.90.230.10">
    <property type="entry name" value="Creatinase/methionine aminopeptidase superfamily"/>
    <property type="match status" value="1"/>
</dbReference>
<evidence type="ECO:0000259" key="1">
    <source>
        <dbReference type="Pfam" id="PF00557"/>
    </source>
</evidence>
<dbReference type="PANTHER" id="PTHR46112">
    <property type="entry name" value="AMINOPEPTIDASE"/>
    <property type="match status" value="1"/>
</dbReference>